<name>A0A8S5NWV2_9CAUD</name>
<reference evidence="1" key="1">
    <citation type="journal article" date="2021" name="Proc. Natl. Acad. Sci. U.S.A.">
        <title>A Catalog of Tens of Thousands of Viruses from Human Metagenomes Reveals Hidden Associations with Chronic Diseases.</title>
        <authorList>
            <person name="Tisza M.J."/>
            <person name="Buck C.B."/>
        </authorList>
    </citation>
    <scope>NUCLEOTIDE SEQUENCE</scope>
    <source>
        <strain evidence="1">CtEBR14</strain>
    </source>
</reference>
<sequence>MKINEEETFARPSFKDVIKYKVKWLINTIWKLYNKYVELYDFGDLF</sequence>
<proteinExistence type="predicted"/>
<dbReference type="EMBL" id="BK015269">
    <property type="protein sequence ID" value="DAD98887.1"/>
    <property type="molecule type" value="Genomic_DNA"/>
</dbReference>
<accession>A0A8S5NWV2</accession>
<organism evidence="1">
    <name type="scientific">Myoviridae sp. ctEBR14</name>
    <dbReference type="NCBI Taxonomy" id="2825060"/>
    <lineage>
        <taxon>Viruses</taxon>
        <taxon>Duplodnaviria</taxon>
        <taxon>Heunggongvirae</taxon>
        <taxon>Uroviricota</taxon>
        <taxon>Caudoviricetes</taxon>
    </lineage>
</organism>
<evidence type="ECO:0000313" key="1">
    <source>
        <dbReference type="EMBL" id="DAD98887.1"/>
    </source>
</evidence>
<protein>
    <submittedName>
        <fullName evidence="1">Uncharacterized protein</fullName>
    </submittedName>
</protein>